<dbReference type="AlphaFoldDB" id="A0A2P8QEI1"/>
<keyword evidence="1" id="KW-0472">Membrane</keyword>
<feature type="transmembrane region" description="Helical" evidence="1">
    <location>
        <begin position="20"/>
        <end position="49"/>
    </location>
</feature>
<accession>A0A2P8QEI1</accession>
<keyword evidence="1" id="KW-0812">Transmembrane</keyword>
<dbReference type="Proteomes" id="UP000240429">
    <property type="component" value="Unassembled WGS sequence"/>
</dbReference>
<evidence type="ECO:0000313" key="2">
    <source>
        <dbReference type="EMBL" id="PSM44653.1"/>
    </source>
</evidence>
<evidence type="ECO:0000313" key="3">
    <source>
        <dbReference type="Proteomes" id="UP000240429"/>
    </source>
</evidence>
<dbReference type="OrthoDB" id="4233196at2"/>
<organism evidence="2 3">
    <name type="scientific">Streptomyces dioscori</name>
    <dbReference type="NCBI Taxonomy" id="2109333"/>
    <lineage>
        <taxon>Bacteria</taxon>
        <taxon>Bacillati</taxon>
        <taxon>Actinomycetota</taxon>
        <taxon>Actinomycetes</taxon>
        <taxon>Kitasatosporales</taxon>
        <taxon>Streptomycetaceae</taxon>
        <taxon>Streptomyces</taxon>
        <taxon>Streptomyces aurantiacus group</taxon>
    </lineage>
</organism>
<protein>
    <submittedName>
        <fullName evidence="2">Uncharacterized protein</fullName>
    </submittedName>
</protein>
<dbReference type="EMBL" id="PYBJ01000001">
    <property type="protein sequence ID" value="PSM44653.1"/>
    <property type="molecule type" value="Genomic_DNA"/>
</dbReference>
<evidence type="ECO:0000256" key="1">
    <source>
        <dbReference type="SAM" id="Phobius"/>
    </source>
</evidence>
<name>A0A2P8QEI1_9ACTN</name>
<dbReference type="RefSeq" id="WP_107014407.1">
    <property type="nucleotide sequence ID" value="NZ_KZ679038.1"/>
</dbReference>
<gene>
    <name evidence="2" type="ORF">C6Y14_00440</name>
</gene>
<sequence length="181" mass="21019">MHDYDDPAWGPLPVRPAALRWLLLLPLTLVFLPLWWVVWVFLAVCLYFVAPVAELIVYMVPRAENGATRMLDATIGRVPFVPLWCVTPVALVRDGDTAYYRTRVDRRITKQTRRVETSRHRREYHRDLELGAHHFRGAGAGYVLRVASQQGWNLHPVLRSHPRRRLRLRHDGRPRPPHAGS</sequence>
<reference evidence="2 3" key="1">
    <citation type="submission" date="2018-03" db="EMBL/GenBank/DDBJ databases">
        <title>Streptomyces dioscori sp. nov., a novel endophytic actinobacterium isolated from bulbil of Dioscorea bulbifera L.</title>
        <authorList>
            <person name="Zhikuan W."/>
        </authorList>
    </citation>
    <scope>NUCLEOTIDE SEQUENCE [LARGE SCALE GENOMIC DNA]</scope>
    <source>
        <strain evidence="2 3">A217</strain>
    </source>
</reference>
<keyword evidence="1" id="KW-1133">Transmembrane helix</keyword>
<keyword evidence="3" id="KW-1185">Reference proteome</keyword>
<comment type="caution">
    <text evidence="2">The sequence shown here is derived from an EMBL/GenBank/DDBJ whole genome shotgun (WGS) entry which is preliminary data.</text>
</comment>
<proteinExistence type="predicted"/>